<proteinExistence type="predicted"/>
<evidence type="ECO:0000313" key="1">
    <source>
        <dbReference type="EMBL" id="MBK9982428.1"/>
    </source>
</evidence>
<dbReference type="EMBL" id="JADKGY010000006">
    <property type="protein sequence ID" value="MBK9982428.1"/>
    <property type="molecule type" value="Genomic_DNA"/>
</dbReference>
<accession>A0A9D7SSN8</accession>
<sequence length="256" mass="29929">MLDDRLQIWLDEKADAYNQPSFISLDPISVPHQFSLLQDIEIAGFFAAIMAWGQRPTIINKSNELLRLMDGAPHQFITQHQERDRKRFFTFKHRTLQPDDIIFLSDALQRFYQKHDSLEDAFADHMTSEDKDVYNGLAGFYNIVFDHPWVMERTRKHIATPERKSACKRLNMYLRWMVRQDDKGVDFGLWKRISPSQLVIPLDLHVGNVARQLGLLDRKINDWQAAKELTDRLKEFDSTDPVKYDFALFGAGINGM</sequence>
<organism evidence="1 2">
    <name type="scientific">Candidatus Opimibacter skivensis</name>
    <dbReference type="NCBI Taxonomy" id="2982028"/>
    <lineage>
        <taxon>Bacteria</taxon>
        <taxon>Pseudomonadati</taxon>
        <taxon>Bacteroidota</taxon>
        <taxon>Saprospiria</taxon>
        <taxon>Saprospirales</taxon>
        <taxon>Saprospiraceae</taxon>
        <taxon>Candidatus Opimibacter</taxon>
    </lineage>
</organism>
<dbReference type="InterPro" id="IPR014127">
    <property type="entry name" value="CHP02757"/>
</dbReference>
<dbReference type="NCBIfam" id="TIGR02757">
    <property type="entry name" value="TIGR02757 family protein"/>
    <property type="match status" value="1"/>
</dbReference>
<name>A0A9D7SSN8_9BACT</name>
<dbReference type="AlphaFoldDB" id="A0A9D7SSN8"/>
<dbReference type="Proteomes" id="UP000808337">
    <property type="component" value="Unassembled WGS sequence"/>
</dbReference>
<evidence type="ECO:0000313" key="2">
    <source>
        <dbReference type="Proteomes" id="UP000808337"/>
    </source>
</evidence>
<reference evidence="1 2" key="1">
    <citation type="submission" date="2020-10" db="EMBL/GenBank/DDBJ databases">
        <title>Connecting structure to function with the recovery of over 1000 high-quality activated sludge metagenome-assembled genomes encoding full-length rRNA genes using long-read sequencing.</title>
        <authorList>
            <person name="Singleton C.M."/>
            <person name="Petriglieri F."/>
            <person name="Kristensen J.M."/>
            <person name="Kirkegaard R.H."/>
            <person name="Michaelsen T.Y."/>
            <person name="Andersen M.H."/>
            <person name="Karst S.M."/>
            <person name="Dueholm M.S."/>
            <person name="Nielsen P.H."/>
            <person name="Albertsen M."/>
        </authorList>
    </citation>
    <scope>NUCLEOTIDE SEQUENCE [LARGE SCALE GENOMIC DNA]</scope>
    <source>
        <strain evidence="1">Ribe_18-Q3-R11-54_MAXAC.273</strain>
    </source>
</reference>
<gene>
    <name evidence="1" type="ORF">IPP15_08380</name>
</gene>
<comment type="caution">
    <text evidence="1">The sequence shown here is derived from an EMBL/GenBank/DDBJ whole genome shotgun (WGS) entry which is preliminary data.</text>
</comment>
<dbReference type="Pfam" id="PF09674">
    <property type="entry name" value="DUF2400"/>
    <property type="match status" value="1"/>
</dbReference>
<protein>
    <submittedName>
        <fullName evidence="1">TIGR02757 family protein</fullName>
    </submittedName>
</protein>